<sequence length="586" mass="65115">MHLSRLEVAHFRGIRHGVLDFDPASTVLIGENDSGRSSLFDLLTAVLKAPEDGAGPFAFSRWDVRCPEEGLCEVPQPIRARLCFVEREPGEWDVPAFEPVRELLGGMPWPRELCFELAASNERHGREVDTWRFTGPAGSRDNDAAQLAWLRALNPLIRIDASASPARRLPLAAHLATLAGTPDQADQLAARVHRHYQQLVEGISVDLPEELSAGFDAALDLLERLNAPGRNGDEAPRHAPMLGELIGNGSGLTPQTFLPPYGNTAYRLGLLLLLGAVLDHRDTPTAPGAEPILIIEDPEAHLHPMTLSAIWHLIDRIRWQKIVCTHSGDLLASVPMTSLRRLTRLNGEVTVWRVAADVLDRDELRRYSYHVRSHRGVAAFARCWLLVEGETEFWLLPELARLCGYDFAMEGIVCVEFAQCGLPPLVKVAQALGIRWHLLADGDHAGQSYAAAVRSHVPPGELDQHVTVLRQRDIENALWHAGYADVYRRHARLPETAVDVMSPARVITRAIHRTPKPLLALEALDAMQQAGSPGVPEEMRRVIECCVALARGESPLVVEPAQEPHSRHHHRPRRKTHHRYRPPPEA</sequence>
<feature type="domain" description="OLD protein-like TOPRIM" evidence="2">
    <location>
        <begin position="380"/>
        <end position="443"/>
    </location>
</feature>
<dbReference type="SUPFAM" id="SSF52540">
    <property type="entry name" value="P-loop containing nucleoside triphosphate hydrolases"/>
    <property type="match status" value="1"/>
</dbReference>
<dbReference type="Proteomes" id="UP000244173">
    <property type="component" value="Chromosome"/>
</dbReference>
<evidence type="ECO:0000256" key="1">
    <source>
        <dbReference type="SAM" id="MobiDB-lite"/>
    </source>
</evidence>
<proteinExistence type="predicted"/>
<dbReference type="KEGG" id="maer:DAI18_16365"/>
<dbReference type="InterPro" id="IPR034139">
    <property type="entry name" value="TOPRIM_OLD"/>
</dbReference>
<dbReference type="InterPro" id="IPR051396">
    <property type="entry name" value="Bact_Antivir_Def_Nuclease"/>
</dbReference>
<feature type="region of interest" description="Disordered" evidence="1">
    <location>
        <begin position="557"/>
        <end position="586"/>
    </location>
</feature>
<dbReference type="OrthoDB" id="3322489at2"/>
<dbReference type="CDD" id="cd01026">
    <property type="entry name" value="TOPRIM_OLD"/>
    <property type="match status" value="1"/>
</dbReference>
<keyword evidence="3" id="KW-0378">Hydrolase</keyword>
<dbReference type="GO" id="GO:0004519">
    <property type="term" value="F:endonuclease activity"/>
    <property type="evidence" value="ECO:0007669"/>
    <property type="project" value="UniProtKB-KW"/>
</dbReference>
<dbReference type="Pfam" id="PF20469">
    <property type="entry name" value="OLD-like_TOPRIM"/>
    <property type="match status" value="1"/>
</dbReference>
<feature type="compositionally biased region" description="Basic residues" evidence="1">
    <location>
        <begin position="566"/>
        <end position="586"/>
    </location>
</feature>
<protein>
    <submittedName>
        <fullName evidence="3">ATP-dependent endonuclease</fullName>
    </submittedName>
</protein>
<evidence type="ECO:0000259" key="2">
    <source>
        <dbReference type="Pfam" id="PF20469"/>
    </source>
</evidence>
<keyword evidence="4" id="KW-1185">Reference proteome</keyword>
<dbReference type="PANTHER" id="PTHR43581">
    <property type="entry name" value="ATP/GTP PHOSPHATASE"/>
    <property type="match status" value="1"/>
</dbReference>
<dbReference type="Pfam" id="PF11398">
    <property type="entry name" value="DUF2813"/>
    <property type="match status" value="1"/>
</dbReference>
<accession>A0A2S0PDL9</accession>
<dbReference type="PANTHER" id="PTHR43581:SF4">
    <property type="entry name" value="ATP_GTP PHOSPHATASE"/>
    <property type="match status" value="1"/>
</dbReference>
<keyword evidence="3" id="KW-0540">Nuclease</keyword>
<reference evidence="3 4" key="1">
    <citation type="submission" date="2018-04" db="EMBL/GenBank/DDBJ databases">
        <title>Denitrifier Microvirgula.</title>
        <authorList>
            <person name="Anderson E."/>
            <person name="Jang J."/>
            <person name="Ishii S."/>
        </authorList>
    </citation>
    <scope>NUCLEOTIDE SEQUENCE [LARGE SCALE GENOMIC DNA]</scope>
    <source>
        <strain evidence="3 4">BE2.4</strain>
    </source>
</reference>
<keyword evidence="3" id="KW-0255">Endonuclease</keyword>
<dbReference type="AlphaFoldDB" id="A0A2S0PDL9"/>
<dbReference type="Gene3D" id="3.40.50.300">
    <property type="entry name" value="P-loop containing nucleotide triphosphate hydrolases"/>
    <property type="match status" value="1"/>
</dbReference>
<dbReference type="EMBL" id="CP028519">
    <property type="protein sequence ID" value="AVY95445.1"/>
    <property type="molecule type" value="Genomic_DNA"/>
</dbReference>
<gene>
    <name evidence="3" type="ORF">DAI18_16365</name>
</gene>
<dbReference type="InterPro" id="IPR022602">
    <property type="entry name" value="DUF2813"/>
</dbReference>
<evidence type="ECO:0000313" key="3">
    <source>
        <dbReference type="EMBL" id="AVY95445.1"/>
    </source>
</evidence>
<organism evidence="3 4">
    <name type="scientific">Microvirgula aerodenitrificans</name>
    <dbReference type="NCBI Taxonomy" id="57480"/>
    <lineage>
        <taxon>Bacteria</taxon>
        <taxon>Pseudomonadati</taxon>
        <taxon>Pseudomonadota</taxon>
        <taxon>Betaproteobacteria</taxon>
        <taxon>Neisseriales</taxon>
        <taxon>Aquaspirillaceae</taxon>
        <taxon>Microvirgula</taxon>
    </lineage>
</organism>
<name>A0A2S0PDL9_9NEIS</name>
<dbReference type="InterPro" id="IPR027417">
    <property type="entry name" value="P-loop_NTPase"/>
</dbReference>
<dbReference type="RefSeq" id="WP_028500369.1">
    <property type="nucleotide sequence ID" value="NZ_CP028519.1"/>
</dbReference>
<evidence type="ECO:0000313" key="4">
    <source>
        <dbReference type="Proteomes" id="UP000244173"/>
    </source>
</evidence>
<dbReference type="STRING" id="1122240.GCA_000620105_03592"/>